<dbReference type="GeneID" id="106811757"/>
<feature type="coiled-coil region" evidence="1">
    <location>
        <begin position="216"/>
        <end position="243"/>
    </location>
</feature>
<organism evidence="3 5">
    <name type="scientific">Priapulus caudatus</name>
    <name type="common">Priapulid worm</name>
    <dbReference type="NCBI Taxonomy" id="37621"/>
    <lineage>
        <taxon>Eukaryota</taxon>
        <taxon>Metazoa</taxon>
        <taxon>Ecdysozoa</taxon>
        <taxon>Scalidophora</taxon>
        <taxon>Priapulida</taxon>
        <taxon>Priapulimorpha</taxon>
        <taxon>Priapulimorphida</taxon>
        <taxon>Priapulidae</taxon>
        <taxon>Priapulus</taxon>
    </lineage>
</organism>
<sequence>MGKKSAKQGKMGKSADQSSVKEVILAYQINIKERALEDLMSEAEMLEKEKKNLYTQNEQMKEEHIYQIKSLLKQARDMDKELEQAAIRGQEEIATTLREKWEMERETKNALQELQQKFEDMDRRIVAEQQEIDRWTEYRDHGKQQRETQIRLLEQELAEIQRSFETNQRHLEHVLEGAKEDIGQNMTQTLDMEKELASEDAISMLDKLCRQEIMDNKWLKREVVIHERELAELQQAVQTLEQGNLEIMSCLLNCKVEDLNVTRGFFITQYTKGDESEVSLLNKCPLGDTKEQVREPSGVHKAVIDKLKSVESNIADDAHAGSVTDDDNSDDDGEAFERYLQEATEQLQLLTVTGVKMPIHRMEPGESIADTGDESSDQSHSDWPVTHTMLKGLVTK</sequence>
<reference evidence="4 5" key="1">
    <citation type="submission" date="2025-05" db="UniProtKB">
        <authorList>
            <consortium name="RefSeq"/>
        </authorList>
    </citation>
    <scope>IDENTIFICATION</scope>
</reference>
<evidence type="ECO:0000256" key="1">
    <source>
        <dbReference type="SAM" id="Coils"/>
    </source>
</evidence>
<dbReference type="RefSeq" id="XP_014670961.1">
    <property type="nucleotide sequence ID" value="XM_014815475.1"/>
</dbReference>
<gene>
    <name evidence="4 5" type="primary">LOC106811757</name>
</gene>
<keyword evidence="3" id="KW-1185">Reference proteome</keyword>
<evidence type="ECO:0000313" key="3">
    <source>
        <dbReference type="Proteomes" id="UP000695022"/>
    </source>
</evidence>
<dbReference type="InterPro" id="IPR026702">
    <property type="entry name" value="CCDC83"/>
</dbReference>
<accession>A0ABM1EFJ1</accession>
<proteinExistence type="predicted"/>
<name>A0ABM1EFJ1_PRICU</name>
<feature type="region of interest" description="Disordered" evidence="2">
    <location>
        <begin position="364"/>
        <end position="396"/>
    </location>
</feature>
<evidence type="ECO:0000313" key="5">
    <source>
        <dbReference type="RefSeq" id="XP_014670962.1"/>
    </source>
</evidence>
<evidence type="ECO:0000313" key="4">
    <source>
        <dbReference type="RefSeq" id="XP_014670961.1"/>
    </source>
</evidence>
<dbReference type="Proteomes" id="UP000695022">
    <property type="component" value="Unplaced"/>
</dbReference>
<feature type="coiled-coil region" evidence="1">
    <location>
        <begin position="29"/>
        <end position="163"/>
    </location>
</feature>
<dbReference type="PANTHER" id="PTHR21468:SF1">
    <property type="entry name" value="COILED-COIL DOMAIN-CONTAINING PROTEIN 83"/>
    <property type="match status" value="1"/>
</dbReference>
<dbReference type="PANTHER" id="PTHR21468">
    <property type="entry name" value="HSD9"/>
    <property type="match status" value="1"/>
</dbReference>
<evidence type="ECO:0000256" key="2">
    <source>
        <dbReference type="SAM" id="MobiDB-lite"/>
    </source>
</evidence>
<dbReference type="RefSeq" id="XP_014670962.1">
    <property type="nucleotide sequence ID" value="XM_014815476.1"/>
</dbReference>
<keyword evidence="1" id="KW-0175">Coiled coil</keyword>
<protein>
    <submittedName>
        <fullName evidence="4 5">Coiled-coil domain-containing protein 83-like isoform X1</fullName>
    </submittedName>
</protein>